<dbReference type="AlphaFoldDB" id="A0A553PRW0"/>
<feature type="domain" description="SH3" evidence="4">
    <location>
        <begin position="91"/>
        <end position="166"/>
    </location>
</feature>
<keyword evidence="6" id="KW-1185">Reference proteome</keyword>
<dbReference type="InterPro" id="IPR001452">
    <property type="entry name" value="SH3_domain"/>
</dbReference>
<evidence type="ECO:0000259" key="4">
    <source>
        <dbReference type="PROSITE" id="PS50002"/>
    </source>
</evidence>
<feature type="region of interest" description="Disordered" evidence="3">
    <location>
        <begin position="1"/>
        <end position="24"/>
    </location>
</feature>
<keyword evidence="1 2" id="KW-0728">SH3 domain</keyword>
<evidence type="ECO:0000256" key="3">
    <source>
        <dbReference type="SAM" id="MobiDB-lite"/>
    </source>
</evidence>
<organism evidence="5 6">
    <name type="scientific">Tigriopus californicus</name>
    <name type="common">Marine copepod</name>
    <dbReference type="NCBI Taxonomy" id="6832"/>
    <lineage>
        <taxon>Eukaryota</taxon>
        <taxon>Metazoa</taxon>
        <taxon>Ecdysozoa</taxon>
        <taxon>Arthropoda</taxon>
        <taxon>Crustacea</taxon>
        <taxon>Multicrustacea</taxon>
        <taxon>Hexanauplia</taxon>
        <taxon>Copepoda</taxon>
        <taxon>Harpacticoida</taxon>
        <taxon>Harpacticidae</taxon>
        <taxon>Tigriopus</taxon>
    </lineage>
</organism>
<dbReference type="SUPFAM" id="SSF50044">
    <property type="entry name" value="SH3-domain"/>
    <property type="match status" value="1"/>
</dbReference>
<dbReference type="EMBL" id="VCGU01000001">
    <property type="protein sequence ID" value="TRY80413.1"/>
    <property type="molecule type" value="Genomic_DNA"/>
</dbReference>
<sequence length="187" mass="21404">MRRARIGDDVGRAVQSLQRRRERSRSESLSRSAICAFYDPQEHSSCSYALPRQFFSLVVKFSSSTSVSTARTVSVHRCHEITRYKLKGNGGDEFLVQALYDFSPRYSMARQYRSDPGVLNVEQGELEFRRGDIITVTDRSDQHWWTGEHGARRGLFPPLMSRPTTIRALPLATRHRHNQNQSGCGIE</sequence>
<gene>
    <name evidence="5" type="ORF">TCAL_16781</name>
</gene>
<dbReference type="InterPro" id="IPR050670">
    <property type="entry name" value="STAM"/>
</dbReference>
<evidence type="ECO:0000313" key="5">
    <source>
        <dbReference type="EMBL" id="TRY80413.1"/>
    </source>
</evidence>
<evidence type="ECO:0000256" key="1">
    <source>
        <dbReference type="ARBA" id="ARBA00022443"/>
    </source>
</evidence>
<evidence type="ECO:0000256" key="2">
    <source>
        <dbReference type="PROSITE-ProRule" id="PRU00192"/>
    </source>
</evidence>
<dbReference type="Proteomes" id="UP000318571">
    <property type="component" value="Chromosome 12"/>
</dbReference>
<dbReference type="Gene3D" id="2.30.30.40">
    <property type="entry name" value="SH3 Domains"/>
    <property type="match status" value="1"/>
</dbReference>
<protein>
    <recommendedName>
        <fullName evidence="4">SH3 domain-containing protein</fullName>
    </recommendedName>
</protein>
<dbReference type="SMART" id="SM00326">
    <property type="entry name" value="SH3"/>
    <property type="match status" value="1"/>
</dbReference>
<proteinExistence type="predicted"/>
<comment type="caution">
    <text evidence="5">The sequence shown here is derived from an EMBL/GenBank/DDBJ whole genome shotgun (WGS) entry which is preliminary data.</text>
</comment>
<dbReference type="PANTHER" id="PTHR45929:SF3">
    <property type="entry name" value="JAK PATHWAY SIGNAL TRANSDUCTION ADAPTOR MOLECULE"/>
    <property type="match status" value="1"/>
</dbReference>
<dbReference type="InterPro" id="IPR036028">
    <property type="entry name" value="SH3-like_dom_sf"/>
</dbReference>
<dbReference type="PANTHER" id="PTHR45929">
    <property type="entry name" value="JAK PATHWAY SIGNAL TRANSDUCTION ADAPTOR MOLECULE"/>
    <property type="match status" value="1"/>
</dbReference>
<accession>A0A553PRW0</accession>
<dbReference type="PRINTS" id="PR00452">
    <property type="entry name" value="SH3DOMAIN"/>
</dbReference>
<reference evidence="5 6" key="1">
    <citation type="journal article" date="2018" name="Nat. Ecol. Evol.">
        <title>Genomic signatures of mitonuclear coevolution across populations of Tigriopus californicus.</title>
        <authorList>
            <person name="Barreto F.S."/>
            <person name="Watson E.T."/>
            <person name="Lima T.G."/>
            <person name="Willett C.S."/>
            <person name="Edmands S."/>
            <person name="Li W."/>
            <person name="Burton R.S."/>
        </authorList>
    </citation>
    <scope>NUCLEOTIDE SEQUENCE [LARGE SCALE GENOMIC DNA]</scope>
    <source>
        <strain evidence="5 6">San Diego</strain>
    </source>
</reference>
<dbReference type="STRING" id="6832.A0A553PRW0"/>
<dbReference type="PROSITE" id="PS50002">
    <property type="entry name" value="SH3"/>
    <property type="match status" value="1"/>
</dbReference>
<dbReference type="Pfam" id="PF00018">
    <property type="entry name" value="SH3_1"/>
    <property type="match status" value="1"/>
</dbReference>
<evidence type="ECO:0000313" key="6">
    <source>
        <dbReference type="Proteomes" id="UP000318571"/>
    </source>
</evidence>
<name>A0A553PRW0_TIGCA</name>
<feature type="compositionally biased region" description="Basic and acidic residues" evidence="3">
    <location>
        <begin position="1"/>
        <end position="11"/>
    </location>
</feature>